<dbReference type="GO" id="GO:0003729">
    <property type="term" value="F:mRNA binding"/>
    <property type="evidence" value="ECO:0007669"/>
    <property type="project" value="InterPro"/>
</dbReference>
<keyword evidence="6" id="KW-0694">RNA-binding</keyword>
<dbReference type="Pfam" id="PF07927">
    <property type="entry name" value="HicA_toxin"/>
    <property type="match status" value="1"/>
</dbReference>
<dbReference type="AlphaFoldDB" id="A0A450TXX2"/>
<evidence type="ECO:0000256" key="6">
    <source>
        <dbReference type="ARBA" id="ARBA00022884"/>
    </source>
</evidence>
<evidence type="ECO:0000256" key="4">
    <source>
        <dbReference type="ARBA" id="ARBA00022759"/>
    </source>
</evidence>
<evidence type="ECO:0000256" key="1">
    <source>
        <dbReference type="ARBA" id="ARBA00006620"/>
    </source>
</evidence>
<sequence>MLPRLPRLTAEEAERMLLGTGFERVRTKGSHGIYRKGPERFVIPFHKGKILHPKITKDLIELVENNVTKN</sequence>
<proteinExistence type="inferred from homology"/>
<dbReference type="SUPFAM" id="SSF54786">
    <property type="entry name" value="YcfA/nrd intein domain"/>
    <property type="match status" value="1"/>
</dbReference>
<organism evidence="8">
    <name type="scientific">Candidatus Kentrum sp. FW</name>
    <dbReference type="NCBI Taxonomy" id="2126338"/>
    <lineage>
        <taxon>Bacteria</taxon>
        <taxon>Pseudomonadati</taxon>
        <taxon>Pseudomonadota</taxon>
        <taxon>Gammaproteobacteria</taxon>
        <taxon>Candidatus Kentrum</taxon>
    </lineage>
</organism>
<keyword evidence="7" id="KW-0346">Stress response</keyword>
<accession>A0A450TXX2</accession>
<evidence type="ECO:0000256" key="3">
    <source>
        <dbReference type="ARBA" id="ARBA00022722"/>
    </source>
</evidence>
<evidence type="ECO:0000256" key="7">
    <source>
        <dbReference type="ARBA" id="ARBA00023016"/>
    </source>
</evidence>
<keyword evidence="5" id="KW-0378">Hydrolase</keyword>
<name>A0A450TXX2_9GAMM</name>
<dbReference type="Gene3D" id="3.30.920.30">
    <property type="entry name" value="Hypothetical protein"/>
    <property type="match status" value="1"/>
</dbReference>
<dbReference type="InterPro" id="IPR012933">
    <property type="entry name" value="HicA_mRNA_interferase"/>
</dbReference>
<dbReference type="EMBL" id="CAADFE010000061">
    <property type="protein sequence ID" value="VFJ74333.1"/>
    <property type="molecule type" value="Genomic_DNA"/>
</dbReference>
<dbReference type="GO" id="GO:0004519">
    <property type="term" value="F:endonuclease activity"/>
    <property type="evidence" value="ECO:0007669"/>
    <property type="project" value="UniProtKB-KW"/>
</dbReference>
<protein>
    <submittedName>
        <fullName evidence="8">Predicted RNA binding protein YcfA, dsRBD-like fold, HicA-like mRNA interferase family</fullName>
    </submittedName>
</protein>
<reference evidence="8" key="1">
    <citation type="submission" date="2019-02" db="EMBL/GenBank/DDBJ databases">
        <authorList>
            <person name="Gruber-Vodicka R. H."/>
            <person name="Seah K. B. B."/>
        </authorList>
    </citation>
    <scope>NUCLEOTIDE SEQUENCE</scope>
    <source>
        <strain evidence="8">BECK_BZ131</strain>
    </source>
</reference>
<evidence type="ECO:0000256" key="5">
    <source>
        <dbReference type="ARBA" id="ARBA00022801"/>
    </source>
</evidence>
<keyword evidence="2" id="KW-1277">Toxin-antitoxin system</keyword>
<dbReference type="InterPro" id="IPR038570">
    <property type="entry name" value="HicA_sf"/>
</dbReference>
<evidence type="ECO:0000256" key="2">
    <source>
        <dbReference type="ARBA" id="ARBA00022649"/>
    </source>
</evidence>
<evidence type="ECO:0000313" key="8">
    <source>
        <dbReference type="EMBL" id="VFJ74333.1"/>
    </source>
</evidence>
<keyword evidence="3" id="KW-0540">Nuclease</keyword>
<comment type="similarity">
    <text evidence="1">Belongs to the HicA mRNA interferase family.</text>
</comment>
<keyword evidence="4" id="KW-0255">Endonuclease</keyword>
<dbReference type="GO" id="GO:0016787">
    <property type="term" value="F:hydrolase activity"/>
    <property type="evidence" value="ECO:0007669"/>
    <property type="project" value="UniProtKB-KW"/>
</dbReference>
<gene>
    <name evidence="8" type="ORF">BECKFW1821C_GA0114237_106111</name>
</gene>